<sequence length="51" mass="5878">MDVFSAIFSLVIVLLVIYGLSRFAHYIHNTNKKLDEITKKLDEIQAAQNQK</sequence>
<organism evidence="2 3">
    <name type="scientific">Halalkalibacter akibai (strain ATCC 43226 / DSM 21942 / CIP 109018 / JCM 9157 / 1139)</name>
    <name type="common">Bacillus akibai</name>
    <dbReference type="NCBI Taxonomy" id="1236973"/>
    <lineage>
        <taxon>Bacteria</taxon>
        <taxon>Bacillati</taxon>
        <taxon>Bacillota</taxon>
        <taxon>Bacilli</taxon>
        <taxon>Bacillales</taxon>
        <taxon>Bacillaceae</taxon>
        <taxon>Halalkalibacter</taxon>
    </lineage>
</organism>
<evidence type="ECO:0000313" key="3">
    <source>
        <dbReference type="Proteomes" id="UP000018896"/>
    </source>
</evidence>
<keyword evidence="1" id="KW-0472">Membrane</keyword>
<dbReference type="EMBL" id="BAUV01000030">
    <property type="protein sequence ID" value="GAE36210.1"/>
    <property type="molecule type" value="Genomic_DNA"/>
</dbReference>
<accession>W4QVM7</accession>
<name>W4QVM7_HALA3</name>
<keyword evidence="1" id="KW-1133">Transmembrane helix</keyword>
<evidence type="ECO:0000313" key="2">
    <source>
        <dbReference type="EMBL" id="GAE36210.1"/>
    </source>
</evidence>
<keyword evidence="3" id="KW-1185">Reference proteome</keyword>
<dbReference type="AlphaFoldDB" id="W4QVM7"/>
<comment type="caution">
    <text evidence="2">The sequence shown here is derived from an EMBL/GenBank/DDBJ whole genome shotgun (WGS) entry which is preliminary data.</text>
</comment>
<dbReference type="STRING" id="1236973.JCM9157_3367"/>
<dbReference type="Proteomes" id="UP000018896">
    <property type="component" value="Unassembled WGS sequence"/>
</dbReference>
<evidence type="ECO:0000256" key="1">
    <source>
        <dbReference type="SAM" id="Phobius"/>
    </source>
</evidence>
<dbReference type="RefSeq" id="WP_162831769.1">
    <property type="nucleotide sequence ID" value="NZ_BAUV01000030.1"/>
</dbReference>
<proteinExistence type="predicted"/>
<gene>
    <name evidence="2" type="ORF">JCM9157_3367</name>
</gene>
<keyword evidence="1" id="KW-0812">Transmembrane</keyword>
<protein>
    <submittedName>
        <fullName evidence="2">Uncharacterized protein</fullName>
    </submittedName>
</protein>
<reference evidence="2 3" key="1">
    <citation type="journal article" date="2014" name="Genome Announc.">
        <title>Draft Genome Sequences of Three Alkaliphilic Bacillus Strains, Bacillus wakoensis JCM 9140T, Bacillus akibai JCM 9157T, and Bacillus hemicellulosilyticus JCM 9152T.</title>
        <authorList>
            <person name="Yuki M."/>
            <person name="Oshima K."/>
            <person name="Suda W."/>
            <person name="Oshida Y."/>
            <person name="Kitamura K."/>
            <person name="Iida T."/>
            <person name="Hattori M."/>
            <person name="Ohkuma M."/>
        </authorList>
    </citation>
    <scope>NUCLEOTIDE SEQUENCE [LARGE SCALE GENOMIC DNA]</scope>
    <source>
        <strain evidence="2 3">JCM 9157</strain>
    </source>
</reference>
<feature type="transmembrane region" description="Helical" evidence="1">
    <location>
        <begin position="6"/>
        <end position="24"/>
    </location>
</feature>